<dbReference type="AlphaFoldDB" id="A2EK18"/>
<keyword evidence="2" id="KW-1185">Reference proteome</keyword>
<dbReference type="VEuPathDB" id="TrichDB:TVAG_174720"/>
<organism evidence="1 2">
    <name type="scientific">Trichomonas vaginalis (strain ATCC PRA-98 / G3)</name>
    <dbReference type="NCBI Taxonomy" id="412133"/>
    <lineage>
        <taxon>Eukaryota</taxon>
        <taxon>Metamonada</taxon>
        <taxon>Parabasalia</taxon>
        <taxon>Trichomonadida</taxon>
        <taxon>Trichomonadidae</taxon>
        <taxon>Trichomonas</taxon>
    </lineage>
</organism>
<reference evidence="1" key="1">
    <citation type="submission" date="2006-10" db="EMBL/GenBank/DDBJ databases">
        <authorList>
            <person name="Amadeo P."/>
            <person name="Zhao Q."/>
            <person name="Wortman J."/>
            <person name="Fraser-Liggett C."/>
            <person name="Carlton J."/>
        </authorList>
    </citation>
    <scope>NUCLEOTIDE SEQUENCE</scope>
    <source>
        <strain evidence="1">G3</strain>
    </source>
</reference>
<protein>
    <submittedName>
        <fullName evidence="1">Uncharacterized protein</fullName>
    </submittedName>
</protein>
<reference evidence="1" key="2">
    <citation type="journal article" date="2007" name="Science">
        <title>Draft genome sequence of the sexually transmitted pathogen Trichomonas vaginalis.</title>
        <authorList>
            <person name="Carlton J.M."/>
            <person name="Hirt R.P."/>
            <person name="Silva J.C."/>
            <person name="Delcher A.L."/>
            <person name="Schatz M."/>
            <person name="Zhao Q."/>
            <person name="Wortman J.R."/>
            <person name="Bidwell S.L."/>
            <person name="Alsmark U.C.M."/>
            <person name="Besteiro S."/>
            <person name="Sicheritz-Ponten T."/>
            <person name="Noel C.J."/>
            <person name="Dacks J.B."/>
            <person name="Foster P.G."/>
            <person name="Simillion C."/>
            <person name="Van de Peer Y."/>
            <person name="Miranda-Saavedra D."/>
            <person name="Barton G.J."/>
            <person name="Westrop G.D."/>
            <person name="Mueller S."/>
            <person name="Dessi D."/>
            <person name="Fiori P.L."/>
            <person name="Ren Q."/>
            <person name="Paulsen I."/>
            <person name="Zhang H."/>
            <person name="Bastida-Corcuera F.D."/>
            <person name="Simoes-Barbosa A."/>
            <person name="Brown M.T."/>
            <person name="Hayes R.D."/>
            <person name="Mukherjee M."/>
            <person name="Okumura C.Y."/>
            <person name="Schneider R."/>
            <person name="Smith A.J."/>
            <person name="Vanacova S."/>
            <person name="Villalvazo M."/>
            <person name="Haas B.J."/>
            <person name="Pertea M."/>
            <person name="Feldblyum T.V."/>
            <person name="Utterback T.R."/>
            <person name="Shu C.L."/>
            <person name="Osoegawa K."/>
            <person name="de Jong P.J."/>
            <person name="Hrdy I."/>
            <person name="Horvathova L."/>
            <person name="Zubacova Z."/>
            <person name="Dolezal P."/>
            <person name="Malik S.B."/>
            <person name="Logsdon J.M. Jr."/>
            <person name="Henze K."/>
            <person name="Gupta A."/>
            <person name="Wang C.C."/>
            <person name="Dunne R.L."/>
            <person name="Upcroft J.A."/>
            <person name="Upcroft P."/>
            <person name="White O."/>
            <person name="Salzberg S.L."/>
            <person name="Tang P."/>
            <person name="Chiu C.-H."/>
            <person name="Lee Y.-S."/>
            <person name="Embley T.M."/>
            <person name="Coombs G.H."/>
            <person name="Mottram J.C."/>
            <person name="Tachezy J."/>
            <person name="Fraser-Liggett C.M."/>
            <person name="Johnson P.J."/>
        </authorList>
    </citation>
    <scope>NUCLEOTIDE SEQUENCE [LARGE SCALE GENOMIC DNA]</scope>
    <source>
        <strain evidence="1">G3</strain>
    </source>
</reference>
<dbReference type="PANTHER" id="PTHR15730">
    <property type="entry name" value="EXPERIMENTAL AUTOIMMUNE PROSTATITIS ANTIGEN 2-RELATED"/>
    <property type="match status" value="1"/>
</dbReference>
<evidence type="ECO:0000313" key="2">
    <source>
        <dbReference type="Proteomes" id="UP000001542"/>
    </source>
</evidence>
<dbReference type="GO" id="GO:0044325">
    <property type="term" value="F:transmembrane transporter binding"/>
    <property type="evidence" value="ECO:0000318"/>
    <property type="project" value="GO_Central"/>
</dbReference>
<dbReference type="Proteomes" id="UP000001542">
    <property type="component" value="Unassembled WGS sequence"/>
</dbReference>
<sequence>MGCVSSKPAEEPVKAVSPRIISPRKGPISKLEGGEAASDIIDSFDFITNEINSIQCPGGMVPIACLNTSSFAIATANLEIYNNQDSDLDMPIIVASVARLGRLVCLGHVGMLSRAMMEADDTALLFKNIFKWITSKQTLLSSVLLISLDQYEQDLSKELQLYGFRVQSGDFANNLSFYSIIILSSEVNPTEEQIEKLRKFSDNGGAIICCYVPPATEQDEISFNINEFLHEYGISFMECSINSEKSKPLTVIIPYSYNDIKNKSLPILVKKFKSVLSSSNLNVEELDDIATEIRYMVMVSKESENMYLQEILNNCWEYLRANDYHDQYKHLVPNLLQNILIVLIIDITSKLPITMLNIIPDSEVFPGFAKKQDSVEMQETIEIRPHQLISTGL</sequence>
<dbReference type="RefSeq" id="XP_001319225.1">
    <property type="nucleotide sequence ID" value="XM_001319190.1"/>
</dbReference>
<dbReference type="EMBL" id="DS113410">
    <property type="protein sequence ID" value="EAY07002.1"/>
    <property type="molecule type" value="Genomic_DNA"/>
</dbReference>
<dbReference type="GO" id="GO:0005886">
    <property type="term" value="C:plasma membrane"/>
    <property type="evidence" value="ECO:0000318"/>
    <property type="project" value="GO_Central"/>
</dbReference>
<gene>
    <name evidence="1" type="ORF">TVAG_174720</name>
</gene>
<name>A2EK18_TRIV3</name>
<proteinExistence type="predicted"/>
<dbReference type="InterPro" id="IPR051244">
    <property type="entry name" value="TCAF"/>
</dbReference>
<evidence type="ECO:0000313" key="1">
    <source>
        <dbReference type="EMBL" id="EAY07002.1"/>
    </source>
</evidence>
<accession>A2EK18</accession>
<dbReference type="PANTHER" id="PTHR15730:SF5">
    <property type="entry name" value="SI:CH211-210B2.2-RELATED"/>
    <property type="match status" value="1"/>
</dbReference>
<dbReference type="InParanoid" id="A2EK18"/>
<dbReference type="VEuPathDB" id="TrichDB:TVAGG3_0974350"/>
<dbReference type="KEGG" id="tva:4764887"/>